<dbReference type="EMBL" id="CP065383">
    <property type="protein sequence ID" value="QPM68565.1"/>
    <property type="molecule type" value="Genomic_DNA"/>
</dbReference>
<dbReference type="SMART" id="SM00560">
    <property type="entry name" value="LamGL"/>
    <property type="match status" value="1"/>
</dbReference>
<keyword evidence="5" id="KW-1185">Reference proteome</keyword>
<evidence type="ECO:0000313" key="4">
    <source>
        <dbReference type="EMBL" id="QPM68565.1"/>
    </source>
</evidence>
<dbReference type="AlphaFoldDB" id="A0A7T1F3E4"/>
<feature type="domain" description="LamG-like jellyroll fold" evidence="3">
    <location>
        <begin position="633"/>
        <end position="756"/>
    </location>
</feature>
<dbReference type="KEGG" id="alam:RT761_01786"/>
<keyword evidence="2" id="KW-1015">Disulfide bond</keyword>
<dbReference type="Proteomes" id="UP000594463">
    <property type="component" value="Chromosome"/>
</dbReference>
<sequence length="915" mass="103512">MYSSRWFFKSFILFLFLMTMLFISSFLFAQESEQNLLINVESLPVRPGEPITIEFSSDLVNPKDWIGLYKADASDRDYLEWQYLNGLNKGSLIFNPVAEEGAYQFRGFANDGMKLLGKSEIFEAKKIKVEVSGWEEVTIDFTTLTIPKNWQPMPPDEEMVGWYQGDPSDPDIAFGIINTADIENQLNYMTIERESEKIINEVPFRFIEGQIPDSNIKIWLLLSKNPLHTEKTYGFIAGSRNFLWSEAEPVFNQILESIKITIPETGVTINIPKQPVYPATEFNIEFRGVPGNPKDWIGLYKNSASDRDYLTWKYLDGKTSGTITLSAPEEEGEYNVRIFENDGMTLLGKSAVFLVKKSTVHTKLQLEKDSFSPGEEIKLLFFAPPGLESSAWIGIIPSDIPHGDENVNDQNDLTYQYLSGQTQGEMVFTAPSEPGEYDFRMHDSDSNGKEIASVSFKIVLPQPSLSLNNKVFKPGQTITVSFFNASTNERDWIGLYKKDASDRDYLTWQYTDGKKEGSLTFEVPSEPGEYDARFFINDGYTRLAISDPFTVIDQESPILPPSPPIGSLSPETGMVLYLPFDNDSQDMSGSGNHGFSTSTKIVLGKFGKAYDFNGIDSTVITPLDINPEKIPILSITCWVYPRSGNGRRQIWSHDDGGYDRSLLIENDGWSVFIGGSDWATGQSVDLDQWQFLAVVFTPTDVIFYKNGEKISYGTTGVTGVISNNTFTLGDNPADFSEFFDGLIDEVRVYNRVLSDEEIQSMFTVSVSPSHNDKLNPFEIGEWISVQRGNFTFEIPQHWKSTETDNMNLGGWYVGEDPNLPDGIISVMKVSSLDPVKEDLIIDHENSLIIDNKMAQFIEGHYVQNKVRARFYFFEKVNAEQENLLIFLAAKDSLWNSFLPIEKHFIESLKFTDKTM</sequence>
<keyword evidence="1" id="KW-0732">Signal</keyword>
<proteinExistence type="predicted"/>
<dbReference type="Pfam" id="PF13385">
    <property type="entry name" value="Laminin_G_3"/>
    <property type="match status" value="1"/>
</dbReference>
<dbReference type="Gene3D" id="2.60.120.200">
    <property type="match status" value="1"/>
</dbReference>
<evidence type="ECO:0000259" key="3">
    <source>
        <dbReference type="SMART" id="SM00560"/>
    </source>
</evidence>
<evidence type="ECO:0000256" key="1">
    <source>
        <dbReference type="ARBA" id="ARBA00022729"/>
    </source>
</evidence>
<dbReference type="PANTHER" id="PTHR35362">
    <property type="entry name" value="ANK_REP_REGION DOMAIN-CONTAINING PROTEIN"/>
    <property type="match status" value="1"/>
</dbReference>
<name>A0A7T1F3E4_ATRLM</name>
<accession>A0A7T1F3E4</accession>
<organism evidence="4 5">
    <name type="scientific">Atribacter laminatus</name>
    <dbReference type="NCBI Taxonomy" id="2847778"/>
    <lineage>
        <taxon>Bacteria</taxon>
        <taxon>Pseudomonadati</taxon>
        <taxon>Atribacterota</taxon>
        <taxon>Atribacteria</taxon>
        <taxon>Atribacterales</taxon>
        <taxon>Atribacteraceae</taxon>
        <taxon>Atribacter</taxon>
    </lineage>
</organism>
<evidence type="ECO:0000313" key="5">
    <source>
        <dbReference type="Proteomes" id="UP000594463"/>
    </source>
</evidence>
<dbReference type="PANTHER" id="PTHR35362:SF1">
    <property type="entry name" value="SKICH DOMAIN-CONTAINING PROTEIN"/>
    <property type="match status" value="1"/>
</dbReference>
<reference evidence="4 5" key="1">
    <citation type="journal article" date="2021" name="Nat. Commun.">
        <title>Isolation of a member of the candidate phylum Atribacteria reveals a unique cell membrane structure.</title>
        <authorList>
            <person name="Taiki K."/>
            <person name="Nobu M.K."/>
            <person name="Kusada H."/>
            <person name="Meng X.-Y."/>
            <person name="Hosoki N."/>
            <person name="Uematsu K."/>
            <person name="Yoshioka H."/>
            <person name="Kamagata Y."/>
            <person name="Tamaki H."/>
        </authorList>
    </citation>
    <scope>NUCLEOTIDE SEQUENCE [LARGE SCALE GENOMIC DNA]</scope>
    <source>
        <strain evidence="4 5">RT761</strain>
    </source>
</reference>
<dbReference type="SUPFAM" id="SSF49899">
    <property type="entry name" value="Concanavalin A-like lectins/glucanases"/>
    <property type="match status" value="1"/>
</dbReference>
<evidence type="ECO:0000256" key="2">
    <source>
        <dbReference type="ARBA" id="ARBA00023157"/>
    </source>
</evidence>
<dbReference type="InterPro" id="IPR013320">
    <property type="entry name" value="ConA-like_dom_sf"/>
</dbReference>
<dbReference type="RefSeq" id="WP_218111065.1">
    <property type="nucleotide sequence ID" value="NZ_CP065383.1"/>
</dbReference>
<dbReference type="InterPro" id="IPR006558">
    <property type="entry name" value="LamG-like"/>
</dbReference>
<gene>
    <name evidence="4" type="ORF">RT761_01786</name>
</gene>
<protein>
    <recommendedName>
        <fullName evidence="3">LamG-like jellyroll fold domain-containing protein</fullName>
    </recommendedName>
</protein>